<keyword evidence="8" id="KW-0406">Ion transport</keyword>
<dbReference type="Proteomes" id="UP000824259">
    <property type="component" value="Unassembled WGS sequence"/>
</dbReference>
<name>A0A9D2IDG0_9BACT</name>
<keyword evidence="3" id="KW-0813">Transport</keyword>
<feature type="transmembrane region" description="Helical" evidence="12">
    <location>
        <begin position="233"/>
        <end position="251"/>
    </location>
</feature>
<feature type="transmembrane region" description="Helical" evidence="12">
    <location>
        <begin position="150"/>
        <end position="170"/>
    </location>
</feature>
<feature type="transmembrane region" description="Helical" evidence="12">
    <location>
        <begin position="431"/>
        <end position="450"/>
    </location>
</feature>
<dbReference type="EMBL" id="DWYR01000009">
    <property type="protein sequence ID" value="HJA98536.1"/>
    <property type="molecule type" value="Genomic_DNA"/>
</dbReference>
<dbReference type="Pfam" id="PF00474">
    <property type="entry name" value="SSF"/>
    <property type="match status" value="1"/>
</dbReference>
<keyword evidence="10" id="KW-0739">Sodium transport</keyword>
<protein>
    <submittedName>
        <fullName evidence="13">Sodium:solute symporter</fullName>
    </submittedName>
</protein>
<dbReference type="InterPro" id="IPR038377">
    <property type="entry name" value="Na/Glc_symporter_sf"/>
</dbReference>
<feature type="transmembrane region" description="Helical" evidence="12">
    <location>
        <begin position="73"/>
        <end position="98"/>
    </location>
</feature>
<gene>
    <name evidence="13" type="ORF">H9779_02910</name>
</gene>
<accession>A0A9D2IDG0</accession>
<evidence type="ECO:0000256" key="9">
    <source>
        <dbReference type="ARBA" id="ARBA00023136"/>
    </source>
</evidence>
<comment type="similarity">
    <text evidence="2 11">Belongs to the sodium:solute symporter (SSF) (TC 2.A.21) family.</text>
</comment>
<reference evidence="13" key="1">
    <citation type="journal article" date="2021" name="PeerJ">
        <title>Extensive microbial diversity within the chicken gut microbiome revealed by metagenomics and culture.</title>
        <authorList>
            <person name="Gilroy R."/>
            <person name="Ravi A."/>
            <person name="Getino M."/>
            <person name="Pursley I."/>
            <person name="Horton D.L."/>
            <person name="Alikhan N.F."/>
            <person name="Baker D."/>
            <person name="Gharbi K."/>
            <person name="Hall N."/>
            <person name="Watson M."/>
            <person name="Adriaenssens E.M."/>
            <person name="Foster-Nyarko E."/>
            <person name="Jarju S."/>
            <person name="Secka A."/>
            <person name="Antonio M."/>
            <person name="Oren A."/>
            <person name="Chaudhuri R.R."/>
            <person name="La Ragione R."/>
            <person name="Hildebrand F."/>
            <person name="Pallen M.J."/>
        </authorList>
    </citation>
    <scope>NUCLEOTIDE SEQUENCE</scope>
    <source>
        <strain evidence="13">CHK169-11906</strain>
    </source>
</reference>
<dbReference type="GO" id="GO:0006814">
    <property type="term" value="P:sodium ion transport"/>
    <property type="evidence" value="ECO:0007669"/>
    <property type="project" value="UniProtKB-KW"/>
</dbReference>
<sequence>MTPVSILLTVLGYVAVLFVVAGFAGRKVTNRGFFTGNRENPWYVAALAMVGAAMSGVTFVSVPGAVAADSFSYMQMVAGFAVGQFVIAFVLIPLFYRLKVVSLYQYLDTRFGLTAHRTGAWFFFISKILGAALRVYVVCVAFQVLVFDPLGISFIINILCMMALVWLYTWRGGVKSVVWTDILHSLCLVSAIVLSIVFILQSLGWSFADAVGTIRESSMSRILFFDDPGSSRYFWKMFFGGVFVLVAMTGLDQDMMQRNLSCRSPRDAKINIVITAFSQSVVILLLLVLGALLYLYADRTGLALPPVGDQVFGVVAVNGGLPLIVGIMFVIGLMSSTYSSAGAALTALTTSFTIDILRGDKRWPDRKLTRVRKGVHLAMALVMALVILLFGRFGNDSVINLVFKVASYTYGPILGMFAFGILTRWQIRDRWLPLVAVMAPILSALLQSIAADKWGYQIGFELIVYNALLTMVGMAFLVVRNPKSREHDIKSKIS</sequence>
<dbReference type="PANTHER" id="PTHR42985:SF47">
    <property type="entry name" value="INTEGRAL MEMBRANE TRANSPORT PROTEIN"/>
    <property type="match status" value="1"/>
</dbReference>
<dbReference type="Gene3D" id="1.20.1730.10">
    <property type="entry name" value="Sodium/glucose cotransporter"/>
    <property type="match status" value="1"/>
</dbReference>
<evidence type="ECO:0000256" key="6">
    <source>
        <dbReference type="ARBA" id="ARBA00022989"/>
    </source>
</evidence>
<dbReference type="GO" id="GO:0005886">
    <property type="term" value="C:plasma membrane"/>
    <property type="evidence" value="ECO:0007669"/>
    <property type="project" value="UniProtKB-SubCell"/>
</dbReference>
<evidence type="ECO:0000256" key="2">
    <source>
        <dbReference type="ARBA" id="ARBA00006434"/>
    </source>
</evidence>
<evidence type="ECO:0000256" key="11">
    <source>
        <dbReference type="RuleBase" id="RU362091"/>
    </source>
</evidence>
<evidence type="ECO:0000256" key="8">
    <source>
        <dbReference type="ARBA" id="ARBA00023065"/>
    </source>
</evidence>
<feature type="transmembrane region" description="Helical" evidence="12">
    <location>
        <begin position="462"/>
        <end position="479"/>
    </location>
</feature>
<feature type="transmembrane region" description="Helical" evidence="12">
    <location>
        <begin position="272"/>
        <end position="297"/>
    </location>
</feature>
<dbReference type="PANTHER" id="PTHR42985">
    <property type="entry name" value="SODIUM-COUPLED MONOCARBOXYLATE TRANSPORTER"/>
    <property type="match status" value="1"/>
</dbReference>
<dbReference type="GO" id="GO:0015293">
    <property type="term" value="F:symporter activity"/>
    <property type="evidence" value="ECO:0007669"/>
    <property type="project" value="TreeGrafter"/>
</dbReference>
<keyword evidence="6 12" id="KW-1133">Transmembrane helix</keyword>
<reference evidence="13" key="2">
    <citation type="submission" date="2021-04" db="EMBL/GenBank/DDBJ databases">
        <authorList>
            <person name="Gilroy R."/>
        </authorList>
    </citation>
    <scope>NUCLEOTIDE SEQUENCE</scope>
    <source>
        <strain evidence="13">CHK169-11906</strain>
    </source>
</reference>
<keyword evidence="7" id="KW-0915">Sodium</keyword>
<evidence type="ECO:0000256" key="12">
    <source>
        <dbReference type="SAM" id="Phobius"/>
    </source>
</evidence>
<dbReference type="AlphaFoldDB" id="A0A9D2IDG0"/>
<feature type="transmembrane region" description="Helical" evidence="12">
    <location>
        <begin position="405"/>
        <end position="422"/>
    </location>
</feature>
<evidence type="ECO:0000313" key="14">
    <source>
        <dbReference type="Proteomes" id="UP000824259"/>
    </source>
</evidence>
<keyword evidence="9 12" id="KW-0472">Membrane</keyword>
<evidence type="ECO:0000256" key="3">
    <source>
        <dbReference type="ARBA" id="ARBA00022448"/>
    </source>
</evidence>
<evidence type="ECO:0000256" key="7">
    <source>
        <dbReference type="ARBA" id="ARBA00023053"/>
    </source>
</evidence>
<comment type="caution">
    <text evidence="13">The sequence shown here is derived from an EMBL/GenBank/DDBJ whole genome shotgun (WGS) entry which is preliminary data.</text>
</comment>
<feature type="transmembrane region" description="Helical" evidence="12">
    <location>
        <begin position="44"/>
        <end position="67"/>
    </location>
</feature>
<dbReference type="InterPro" id="IPR051163">
    <property type="entry name" value="Sodium:Solute_Symporter_SSF"/>
</dbReference>
<keyword evidence="4" id="KW-1003">Cell membrane</keyword>
<comment type="subcellular location">
    <subcellularLocation>
        <location evidence="1">Cell membrane</location>
        <topology evidence="1">Multi-pass membrane protein</topology>
    </subcellularLocation>
</comment>
<feature type="transmembrane region" description="Helical" evidence="12">
    <location>
        <begin position="375"/>
        <end position="393"/>
    </location>
</feature>
<evidence type="ECO:0000313" key="13">
    <source>
        <dbReference type="EMBL" id="HJA98536.1"/>
    </source>
</evidence>
<dbReference type="InterPro" id="IPR001734">
    <property type="entry name" value="Na/solute_symporter"/>
</dbReference>
<keyword evidence="5 12" id="KW-0812">Transmembrane</keyword>
<evidence type="ECO:0000256" key="4">
    <source>
        <dbReference type="ARBA" id="ARBA00022475"/>
    </source>
</evidence>
<feature type="transmembrane region" description="Helical" evidence="12">
    <location>
        <begin position="6"/>
        <end position="24"/>
    </location>
</feature>
<evidence type="ECO:0000256" key="5">
    <source>
        <dbReference type="ARBA" id="ARBA00022692"/>
    </source>
</evidence>
<evidence type="ECO:0000256" key="10">
    <source>
        <dbReference type="ARBA" id="ARBA00023201"/>
    </source>
</evidence>
<dbReference type="PROSITE" id="PS50283">
    <property type="entry name" value="NA_SOLUT_SYMP_3"/>
    <property type="match status" value="1"/>
</dbReference>
<proteinExistence type="inferred from homology"/>
<feature type="transmembrane region" description="Helical" evidence="12">
    <location>
        <begin position="182"/>
        <end position="200"/>
    </location>
</feature>
<evidence type="ECO:0000256" key="1">
    <source>
        <dbReference type="ARBA" id="ARBA00004651"/>
    </source>
</evidence>
<dbReference type="CDD" id="cd10326">
    <property type="entry name" value="SLC5sbd_NIS-like"/>
    <property type="match status" value="1"/>
</dbReference>
<feature type="transmembrane region" description="Helical" evidence="12">
    <location>
        <begin position="119"/>
        <end position="144"/>
    </location>
</feature>
<organism evidence="13 14">
    <name type="scientific">Candidatus Alistipes avicola</name>
    <dbReference type="NCBI Taxonomy" id="2838432"/>
    <lineage>
        <taxon>Bacteria</taxon>
        <taxon>Pseudomonadati</taxon>
        <taxon>Bacteroidota</taxon>
        <taxon>Bacteroidia</taxon>
        <taxon>Bacteroidales</taxon>
        <taxon>Rikenellaceae</taxon>
        <taxon>Alistipes</taxon>
    </lineage>
</organism>